<proteinExistence type="predicted"/>
<sequence>MLKKELKSHLLVTFTWLWLISLFRFNLHQSWQTQLPTFLFFWLGSFVGTMLPDLDQFIYVLVSHPEDYNSLRVKRVWDQGNIKETLVLLADTSGERIKLVFHNVLFQAVLVILCFFVLSSTSNIFGKGLVMAMFLHLLKDEIELLRSGNQEFLKKLLFWPIKTEISNDNQKYFIYGSAFIFILFSLFLI</sequence>
<reference evidence="3" key="1">
    <citation type="submission" date="2017-09" db="EMBL/GenBank/DDBJ databases">
        <title>Depth-based differentiation of microbial function through sediment-hosted aquifers and enrichment of novel symbionts in the deep terrestrial subsurface.</title>
        <authorList>
            <person name="Probst A.J."/>
            <person name="Ladd B."/>
            <person name="Jarett J.K."/>
            <person name="Geller-Mcgrath D.E."/>
            <person name="Sieber C.M.K."/>
            <person name="Emerson J.B."/>
            <person name="Anantharaman K."/>
            <person name="Thomas B.C."/>
            <person name="Malmstrom R."/>
            <person name="Stieglmeier M."/>
            <person name="Klingl A."/>
            <person name="Woyke T."/>
            <person name="Ryan C.M."/>
            <person name="Banfield J.F."/>
        </authorList>
    </citation>
    <scope>NUCLEOTIDE SEQUENCE [LARGE SCALE GENOMIC DNA]</scope>
</reference>
<feature type="transmembrane region" description="Helical" evidence="1">
    <location>
        <begin position="39"/>
        <end position="62"/>
    </location>
</feature>
<feature type="transmembrane region" description="Helical" evidence="1">
    <location>
        <begin position="104"/>
        <end position="125"/>
    </location>
</feature>
<feature type="transmembrane region" description="Helical" evidence="1">
    <location>
        <begin position="9"/>
        <end position="27"/>
    </location>
</feature>
<evidence type="ECO:0000313" key="2">
    <source>
        <dbReference type="EMBL" id="PIU03545.1"/>
    </source>
</evidence>
<name>A0A2M6XCZ2_9BACT</name>
<dbReference type="AlphaFoldDB" id="A0A2M6XCZ2"/>
<organism evidence="2 3">
    <name type="scientific">Candidatus Shapirobacteria bacterium CG08_land_8_20_14_0_20_39_18</name>
    <dbReference type="NCBI Taxonomy" id="1974883"/>
    <lineage>
        <taxon>Bacteria</taxon>
        <taxon>Candidatus Shapironibacteriota</taxon>
    </lineage>
</organism>
<comment type="caution">
    <text evidence="2">The sequence shown here is derived from an EMBL/GenBank/DDBJ whole genome shotgun (WGS) entry which is preliminary data.</text>
</comment>
<keyword evidence="1" id="KW-0812">Transmembrane</keyword>
<protein>
    <submittedName>
        <fullName evidence="2">Uncharacterized protein</fullName>
    </submittedName>
</protein>
<keyword evidence="1" id="KW-0472">Membrane</keyword>
<evidence type="ECO:0000313" key="3">
    <source>
        <dbReference type="Proteomes" id="UP000228996"/>
    </source>
</evidence>
<accession>A0A2M6XCZ2</accession>
<gene>
    <name evidence="2" type="ORF">COT44_02870</name>
</gene>
<feature type="transmembrane region" description="Helical" evidence="1">
    <location>
        <begin position="172"/>
        <end position="188"/>
    </location>
</feature>
<keyword evidence="1" id="KW-1133">Transmembrane helix</keyword>
<dbReference type="Proteomes" id="UP000228996">
    <property type="component" value="Unassembled WGS sequence"/>
</dbReference>
<dbReference type="EMBL" id="PEYO01000016">
    <property type="protein sequence ID" value="PIU03545.1"/>
    <property type="molecule type" value="Genomic_DNA"/>
</dbReference>
<evidence type="ECO:0000256" key="1">
    <source>
        <dbReference type="SAM" id="Phobius"/>
    </source>
</evidence>